<keyword evidence="7 9" id="KW-0472">Membrane</keyword>
<dbReference type="Proteomes" id="UP000650511">
    <property type="component" value="Unassembled WGS sequence"/>
</dbReference>
<evidence type="ECO:0000256" key="9">
    <source>
        <dbReference type="SAM" id="Phobius"/>
    </source>
</evidence>
<dbReference type="Gene3D" id="1.10.3470.10">
    <property type="entry name" value="ABC transporter involved in vitamin B12 uptake, BtuC"/>
    <property type="match status" value="1"/>
</dbReference>
<dbReference type="EMBL" id="BMHA01000014">
    <property type="protein sequence ID" value="GGI09261.1"/>
    <property type="molecule type" value="Genomic_DNA"/>
</dbReference>
<keyword evidence="6 9" id="KW-1133">Transmembrane helix</keyword>
<sequence>MTRQPPSPAPAGRAETRTTGRPPLPDRRAVPAGDAPPPLPPVGGVQPWHLGVALAVLAVAGTASLFVGVSSVTPGALLRADEEQVLLFFASRLPRLAAILLSGAAMSVAGLIMQHLARNRFVAPSTAGTVESASLGILVATLFFTGAPLVGKMAIAVLFALAGTAVFLGLLRRITFRDVLLVPLVGLMFGGVIRALTTFVAYRFDLLQTLGSWTTADYSGVLRGRYELLWLALAVTAVAYVYADRFTVAGMGREVAVNLGLSYERVLNLGLAIVATVTGVVVVVVGAIPFLGLIVPNLVTMAMGDHLRRAVPVTALAGAGFVLACDVVGRLIRHPYEIPVGTVAGVAGSGIFLVLLLRSREA</sequence>
<dbReference type="SUPFAM" id="SSF81345">
    <property type="entry name" value="ABC transporter involved in vitamin B12 uptake, BtuC"/>
    <property type="match status" value="1"/>
</dbReference>
<feature type="transmembrane region" description="Helical" evidence="9">
    <location>
        <begin position="180"/>
        <end position="204"/>
    </location>
</feature>
<comment type="similarity">
    <text evidence="2">Belongs to the binding-protein-dependent transport system permease family. FecCD subfamily.</text>
</comment>
<keyword evidence="3" id="KW-0813">Transport</keyword>
<keyword evidence="4" id="KW-1003">Cell membrane</keyword>
<dbReference type="GO" id="GO:0022857">
    <property type="term" value="F:transmembrane transporter activity"/>
    <property type="evidence" value="ECO:0007669"/>
    <property type="project" value="InterPro"/>
</dbReference>
<organism evidence="10 11">
    <name type="scientific">Egicoccus halophilus</name>
    <dbReference type="NCBI Taxonomy" id="1670830"/>
    <lineage>
        <taxon>Bacteria</taxon>
        <taxon>Bacillati</taxon>
        <taxon>Actinomycetota</taxon>
        <taxon>Nitriliruptoria</taxon>
        <taxon>Egicoccales</taxon>
        <taxon>Egicoccaceae</taxon>
        <taxon>Egicoccus</taxon>
    </lineage>
</organism>
<dbReference type="PANTHER" id="PTHR30472:SF27">
    <property type="entry name" value="PETROBACTIN IMPORT SYSTEM PERMEASE PROTEIN YCLN"/>
    <property type="match status" value="1"/>
</dbReference>
<evidence type="ECO:0000256" key="1">
    <source>
        <dbReference type="ARBA" id="ARBA00004651"/>
    </source>
</evidence>
<evidence type="ECO:0000256" key="5">
    <source>
        <dbReference type="ARBA" id="ARBA00022692"/>
    </source>
</evidence>
<feature type="transmembrane region" description="Helical" evidence="9">
    <location>
        <begin position="48"/>
        <end position="72"/>
    </location>
</feature>
<feature type="transmembrane region" description="Helical" evidence="9">
    <location>
        <begin position="311"/>
        <end position="332"/>
    </location>
</feature>
<evidence type="ECO:0000313" key="11">
    <source>
        <dbReference type="Proteomes" id="UP000650511"/>
    </source>
</evidence>
<evidence type="ECO:0000256" key="7">
    <source>
        <dbReference type="ARBA" id="ARBA00023136"/>
    </source>
</evidence>
<evidence type="ECO:0000313" key="10">
    <source>
        <dbReference type="EMBL" id="GGI09261.1"/>
    </source>
</evidence>
<keyword evidence="5 9" id="KW-0812">Transmembrane</keyword>
<dbReference type="GO" id="GO:0005886">
    <property type="term" value="C:plasma membrane"/>
    <property type="evidence" value="ECO:0007669"/>
    <property type="project" value="UniProtKB-SubCell"/>
</dbReference>
<feature type="transmembrane region" description="Helical" evidence="9">
    <location>
        <begin position="225"/>
        <end position="243"/>
    </location>
</feature>
<feature type="region of interest" description="Disordered" evidence="8">
    <location>
        <begin position="1"/>
        <end position="41"/>
    </location>
</feature>
<dbReference type="CDD" id="cd06550">
    <property type="entry name" value="TM_ABC_iron-siderophores_like"/>
    <property type="match status" value="1"/>
</dbReference>
<proteinExistence type="inferred from homology"/>
<dbReference type="PANTHER" id="PTHR30472">
    <property type="entry name" value="FERRIC ENTEROBACTIN TRANSPORT SYSTEM PERMEASE PROTEIN"/>
    <property type="match status" value="1"/>
</dbReference>
<feature type="transmembrane region" description="Helical" evidence="9">
    <location>
        <begin position="269"/>
        <end position="299"/>
    </location>
</feature>
<feature type="compositionally biased region" description="Basic and acidic residues" evidence="8">
    <location>
        <begin position="14"/>
        <end position="29"/>
    </location>
</feature>
<comment type="subcellular location">
    <subcellularLocation>
        <location evidence="1">Cell membrane</location>
        <topology evidence="1">Multi-pass membrane protein</topology>
    </subcellularLocation>
</comment>
<reference evidence="10" key="1">
    <citation type="journal article" date="2014" name="Int. J. Syst. Evol. Microbiol.">
        <title>Complete genome sequence of Corynebacterium casei LMG S-19264T (=DSM 44701T), isolated from a smear-ripened cheese.</title>
        <authorList>
            <consortium name="US DOE Joint Genome Institute (JGI-PGF)"/>
            <person name="Walter F."/>
            <person name="Albersmeier A."/>
            <person name="Kalinowski J."/>
            <person name="Ruckert C."/>
        </authorList>
    </citation>
    <scope>NUCLEOTIDE SEQUENCE</scope>
    <source>
        <strain evidence="10">CGMCC 1.14988</strain>
    </source>
</reference>
<name>A0A8J3AD55_9ACTN</name>
<evidence type="ECO:0000256" key="3">
    <source>
        <dbReference type="ARBA" id="ARBA00022448"/>
    </source>
</evidence>
<dbReference type="GO" id="GO:0033214">
    <property type="term" value="P:siderophore-iron import into cell"/>
    <property type="evidence" value="ECO:0007669"/>
    <property type="project" value="TreeGrafter"/>
</dbReference>
<dbReference type="InterPro" id="IPR037294">
    <property type="entry name" value="ABC_BtuC-like"/>
</dbReference>
<comment type="caution">
    <text evidence="10">The sequence shown here is derived from an EMBL/GenBank/DDBJ whole genome shotgun (WGS) entry which is preliminary data.</text>
</comment>
<feature type="transmembrane region" description="Helical" evidence="9">
    <location>
        <begin position="338"/>
        <end position="357"/>
    </location>
</feature>
<evidence type="ECO:0000256" key="6">
    <source>
        <dbReference type="ARBA" id="ARBA00022989"/>
    </source>
</evidence>
<evidence type="ECO:0000256" key="4">
    <source>
        <dbReference type="ARBA" id="ARBA00022475"/>
    </source>
</evidence>
<evidence type="ECO:0000256" key="8">
    <source>
        <dbReference type="SAM" id="MobiDB-lite"/>
    </source>
</evidence>
<gene>
    <name evidence="10" type="ORF">GCM10011354_33200</name>
</gene>
<accession>A0A8J3AD55</accession>
<reference evidence="10" key="2">
    <citation type="submission" date="2020-09" db="EMBL/GenBank/DDBJ databases">
        <authorList>
            <person name="Sun Q."/>
            <person name="Zhou Y."/>
        </authorList>
    </citation>
    <scope>NUCLEOTIDE SEQUENCE</scope>
    <source>
        <strain evidence="10">CGMCC 1.14988</strain>
    </source>
</reference>
<keyword evidence="11" id="KW-1185">Reference proteome</keyword>
<dbReference type="Pfam" id="PF01032">
    <property type="entry name" value="FecCD"/>
    <property type="match status" value="1"/>
</dbReference>
<protein>
    <submittedName>
        <fullName evidence="10">Iron ABC transporter permease</fullName>
    </submittedName>
</protein>
<feature type="transmembrane region" description="Helical" evidence="9">
    <location>
        <begin position="155"/>
        <end position="174"/>
    </location>
</feature>
<evidence type="ECO:0000256" key="2">
    <source>
        <dbReference type="ARBA" id="ARBA00007935"/>
    </source>
</evidence>
<dbReference type="InterPro" id="IPR000522">
    <property type="entry name" value="ABC_transptr_permease_BtuC"/>
</dbReference>
<dbReference type="AlphaFoldDB" id="A0A8J3AD55"/>